<accession>A0A9P3GWJ0</accession>
<proteinExistence type="predicted"/>
<keyword evidence="2" id="KW-1185">Reference proteome</keyword>
<evidence type="ECO:0008006" key="3">
    <source>
        <dbReference type="Google" id="ProtNLM"/>
    </source>
</evidence>
<gene>
    <name evidence="1" type="ORF">PsYK624_165000</name>
</gene>
<reference evidence="1 2" key="1">
    <citation type="submission" date="2021-08" db="EMBL/GenBank/DDBJ databases">
        <title>Draft Genome Sequence of Phanerochaete sordida strain YK-624.</title>
        <authorList>
            <person name="Mori T."/>
            <person name="Dohra H."/>
            <person name="Suzuki T."/>
            <person name="Kawagishi H."/>
            <person name="Hirai H."/>
        </authorList>
    </citation>
    <scope>NUCLEOTIDE SEQUENCE [LARGE SCALE GENOMIC DNA]</scope>
    <source>
        <strain evidence="1 2">YK-624</strain>
    </source>
</reference>
<protein>
    <recommendedName>
        <fullName evidence="3">F-box domain-containing protein</fullName>
    </recommendedName>
</protein>
<dbReference type="AlphaFoldDB" id="A0A9P3GWJ0"/>
<dbReference type="OrthoDB" id="3250756at2759"/>
<dbReference type="EMBL" id="BPQB01000140">
    <property type="protein sequence ID" value="GJF00220.1"/>
    <property type="molecule type" value="Genomic_DNA"/>
</dbReference>
<evidence type="ECO:0000313" key="1">
    <source>
        <dbReference type="EMBL" id="GJF00220.1"/>
    </source>
</evidence>
<dbReference type="SUPFAM" id="SSF52047">
    <property type="entry name" value="RNI-like"/>
    <property type="match status" value="1"/>
</dbReference>
<comment type="caution">
    <text evidence="1">The sequence shown here is derived from an EMBL/GenBank/DDBJ whole genome shotgun (WGS) entry which is preliminary data.</text>
</comment>
<dbReference type="Proteomes" id="UP000703269">
    <property type="component" value="Unassembled WGS sequence"/>
</dbReference>
<organism evidence="1 2">
    <name type="scientific">Phanerochaete sordida</name>
    <dbReference type="NCBI Taxonomy" id="48140"/>
    <lineage>
        <taxon>Eukaryota</taxon>
        <taxon>Fungi</taxon>
        <taxon>Dikarya</taxon>
        <taxon>Basidiomycota</taxon>
        <taxon>Agaricomycotina</taxon>
        <taxon>Agaricomycetes</taxon>
        <taxon>Polyporales</taxon>
        <taxon>Phanerochaetaceae</taxon>
        <taxon>Phanerochaete</taxon>
    </lineage>
</organism>
<evidence type="ECO:0000313" key="2">
    <source>
        <dbReference type="Proteomes" id="UP000703269"/>
    </source>
</evidence>
<name>A0A9P3GWJ0_9APHY</name>
<sequence>MQDGVLPVEVLDNIASFSHQHVLLVLSRTSKQLQPLAESRLYEVLNLRDNAVAFHVCQALQAQDFARCAYVKRFWLWQDHRLCQRTPLPEAFWRLVQSVLTKMTNLENLYLYDDSLSNTWIFQAQLPFQLTDAYLNFRWDDKVVTFLERQERLKFMYVVTGPNEDAYPHRAPQPGSLPALETVEVPMHVAFDLLPSNILRLSFMIDDDNAPLFPSFLEAMASANKTIRSLHVIAVPEFLAADALRVLGSSTLGTTLRHLGVLSLPLTDRHHFHRSLLSFSRLETLQVDVAHWQNSPMMPHAYRLLATELRTYCPTLNRIVFWQGVSETIWRCDEDGGQWKGESVPGPRYAQRESLWRHF</sequence>